<name>A0AAE0BXF4_9CHLO</name>
<feature type="non-terminal residue" evidence="2">
    <location>
        <position position="128"/>
    </location>
</feature>
<sequence length="128" mass="14159">MTASPQECGVQHAPSGQAPGEQAWQATLEVFKAHTHYQTEQSLLDVVRKYLPHTGTHIEIFGLYDLLEFGRDIRLRDPDTRGHPPGQGAEATCRKRNAEGEPVSQHSQQASGVFAWGNVGHSLRAYLQ</sequence>
<organism evidence="2 3">
    <name type="scientific">Cymbomonas tetramitiformis</name>
    <dbReference type="NCBI Taxonomy" id="36881"/>
    <lineage>
        <taxon>Eukaryota</taxon>
        <taxon>Viridiplantae</taxon>
        <taxon>Chlorophyta</taxon>
        <taxon>Pyramimonadophyceae</taxon>
        <taxon>Pyramimonadales</taxon>
        <taxon>Pyramimonadaceae</taxon>
        <taxon>Cymbomonas</taxon>
    </lineage>
</organism>
<evidence type="ECO:0000313" key="3">
    <source>
        <dbReference type="Proteomes" id="UP001190700"/>
    </source>
</evidence>
<protein>
    <submittedName>
        <fullName evidence="2">Uncharacterized protein</fullName>
    </submittedName>
</protein>
<dbReference type="Proteomes" id="UP001190700">
    <property type="component" value="Unassembled WGS sequence"/>
</dbReference>
<accession>A0AAE0BXF4</accession>
<feature type="region of interest" description="Disordered" evidence="1">
    <location>
        <begin position="77"/>
        <end position="109"/>
    </location>
</feature>
<evidence type="ECO:0000256" key="1">
    <source>
        <dbReference type="SAM" id="MobiDB-lite"/>
    </source>
</evidence>
<reference evidence="2 3" key="1">
    <citation type="journal article" date="2015" name="Genome Biol. Evol.">
        <title>Comparative Genomics of a Bacterivorous Green Alga Reveals Evolutionary Causalities and Consequences of Phago-Mixotrophic Mode of Nutrition.</title>
        <authorList>
            <person name="Burns J.A."/>
            <person name="Paasch A."/>
            <person name="Narechania A."/>
            <person name="Kim E."/>
        </authorList>
    </citation>
    <scope>NUCLEOTIDE SEQUENCE [LARGE SCALE GENOMIC DNA]</scope>
    <source>
        <strain evidence="2 3">PLY_AMNH</strain>
    </source>
</reference>
<gene>
    <name evidence="2" type="ORF">CYMTET_45818</name>
</gene>
<dbReference type="AlphaFoldDB" id="A0AAE0BXF4"/>
<proteinExistence type="predicted"/>
<comment type="caution">
    <text evidence="2">The sequence shown here is derived from an EMBL/GenBank/DDBJ whole genome shotgun (WGS) entry which is preliminary data.</text>
</comment>
<evidence type="ECO:0000313" key="2">
    <source>
        <dbReference type="EMBL" id="KAK3244571.1"/>
    </source>
</evidence>
<dbReference type="EMBL" id="LGRX02031700">
    <property type="protein sequence ID" value="KAK3244571.1"/>
    <property type="molecule type" value="Genomic_DNA"/>
</dbReference>
<keyword evidence="3" id="KW-1185">Reference proteome</keyword>